<dbReference type="EMBL" id="CAJJDO010000016">
    <property type="protein sequence ID" value="CAD8146780.1"/>
    <property type="molecule type" value="Genomic_DNA"/>
</dbReference>
<comment type="caution">
    <text evidence="1">The sequence shown here is derived from an EMBL/GenBank/DDBJ whole genome shotgun (WGS) entry which is preliminary data.</text>
</comment>
<evidence type="ECO:0000313" key="2">
    <source>
        <dbReference type="Proteomes" id="UP000689195"/>
    </source>
</evidence>
<accession>A0A8S1T2S4</accession>
<dbReference type="AlphaFoldDB" id="A0A8S1T2S4"/>
<dbReference type="OrthoDB" id="309081at2759"/>
<name>A0A8S1T2S4_9CILI</name>
<gene>
    <name evidence="1" type="ORF">PPENT_87.1.T0160048</name>
</gene>
<protein>
    <submittedName>
        <fullName evidence="1">Uncharacterized protein</fullName>
    </submittedName>
</protein>
<reference evidence="1" key="1">
    <citation type="submission" date="2021-01" db="EMBL/GenBank/DDBJ databases">
        <authorList>
            <consortium name="Genoscope - CEA"/>
            <person name="William W."/>
        </authorList>
    </citation>
    <scope>NUCLEOTIDE SEQUENCE</scope>
</reference>
<dbReference type="Proteomes" id="UP000689195">
    <property type="component" value="Unassembled WGS sequence"/>
</dbReference>
<proteinExistence type="predicted"/>
<sequence length="695" mass="82994">MNFNLYQAPEISPVFSIPITLIDGTSSMNRQYKYIIQAYEETFGDLLETQRKEYQWSKNLKSIKPYLDEERGNLTMVLTQLFHFMLSNQFPTQYVTITLVTDGREPFDINSIMELCQQIKSKYTIQILCIAFGNKFPLTMIKSLKESIENQDFKNQSLFQVMRSDYQCYIQIQKELKYAFQQIRQQLMMIPQNHILNFEVFTSIPFRQPQKYVESKELFLASSDQIIIIEDQQLVSINSPICILQFLRKSISNIYCRSDLLQSDQIIQEFQQTFQFFNSLINNVESKEEYAQQLEIIDLILKIIEQTDFAYNNDNKIISLQQIEQFKYFIHCDDPKNLKEILDISKISKFEGHFNKIVQYLTTEFQILLNLDSYKNQNKIDFLKNYITILTQSIKNIDLVLETIEPKNLEKTLMEFQNLIGSLIQLSREAFSSIYFDISTNEQYQQLIYINELLKNLQQLKTETNLISIKVLINQIATLNLNYQNPIDPYFQFRYLQELQYNNSESISEKFLIFLIDKNEELKPYTDSILQNYREIFSKISQKKRLEIYWYNIPTTNFKIKSNQEFEQIEFQCFKLLLDSLKDKLQLKKKQIQLLILTDNEQSYEKLHLQIRFAQLSRYNFRIIYISIGMKILAYLEYKISSNINQQSQNIQPYLKNIPKQLINNFTNQEQIQQRRINHQKILQEIANYIDIQNF</sequence>
<organism evidence="1 2">
    <name type="scientific">Paramecium pentaurelia</name>
    <dbReference type="NCBI Taxonomy" id="43138"/>
    <lineage>
        <taxon>Eukaryota</taxon>
        <taxon>Sar</taxon>
        <taxon>Alveolata</taxon>
        <taxon>Ciliophora</taxon>
        <taxon>Intramacronucleata</taxon>
        <taxon>Oligohymenophorea</taxon>
        <taxon>Peniculida</taxon>
        <taxon>Parameciidae</taxon>
        <taxon>Paramecium</taxon>
    </lineage>
</organism>
<evidence type="ECO:0000313" key="1">
    <source>
        <dbReference type="EMBL" id="CAD8146780.1"/>
    </source>
</evidence>
<keyword evidence="2" id="KW-1185">Reference proteome</keyword>